<dbReference type="AlphaFoldDB" id="A0A448X3I1"/>
<evidence type="ECO:0000256" key="1">
    <source>
        <dbReference type="SAM" id="MobiDB-lite"/>
    </source>
</evidence>
<protein>
    <submittedName>
        <fullName evidence="2">Uncharacterized protein</fullName>
    </submittedName>
</protein>
<organism evidence="2 3">
    <name type="scientific">Protopolystoma xenopodis</name>
    <dbReference type="NCBI Taxonomy" id="117903"/>
    <lineage>
        <taxon>Eukaryota</taxon>
        <taxon>Metazoa</taxon>
        <taxon>Spiralia</taxon>
        <taxon>Lophotrochozoa</taxon>
        <taxon>Platyhelminthes</taxon>
        <taxon>Monogenea</taxon>
        <taxon>Polyopisthocotylea</taxon>
        <taxon>Polystomatidea</taxon>
        <taxon>Polystomatidae</taxon>
        <taxon>Protopolystoma</taxon>
    </lineage>
</organism>
<comment type="caution">
    <text evidence="2">The sequence shown here is derived from an EMBL/GenBank/DDBJ whole genome shotgun (WGS) entry which is preliminary data.</text>
</comment>
<evidence type="ECO:0000313" key="3">
    <source>
        <dbReference type="Proteomes" id="UP000784294"/>
    </source>
</evidence>
<evidence type="ECO:0000313" key="2">
    <source>
        <dbReference type="EMBL" id="VEL27278.1"/>
    </source>
</evidence>
<proteinExistence type="predicted"/>
<accession>A0A448X3I1</accession>
<dbReference type="Proteomes" id="UP000784294">
    <property type="component" value="Unassembled WGS sequence"/>
</dbReference>
<dbReference type="EMBL" id="CAAALY010086082">
    <property type="protein sequence ID" value="VEL27278.1"/>
    <property type="molecule type" value="Genomic_DNA"/>
</dbReference>
<feature type="region of interest" description="Disordered" evidence="1">
    <location>
        <begin position="121"/>
        <end position="154"/>
    </location>
</feature>
<keyword evidence="3" id="KW-1185">Reference proteome</keyword>
<gene>
    <name evidence="2" type="ORF">PXEA_LOCUS20718</name>
</gene>
<reference evidence="2" key="1">
    <citation type="submission" date="2018-11" db="EMBL/GenBank/DDBJ databases">
        <authorList>
            <consortium name="Pathogen Informatics"/>
        </authorList>
    </citation>
    <scope>NUCLEOTIDE SEQUENCE</scope>
</reference>
<feature type="compositionally biased region" description="Low complexity" evidence="1">
    <location>
        <begin position="131"/>
        <end position="147"/>
    </location>
</feature>
<sequence>MSTPSTAIGIKDADLIFKPTLLNPQNKEDAISPELSPFCSQPELHHNEVNESSFTFYDNVDSTFDKVCRYDSSTSEFLSFKQPLDLPHFYLSSGSFDANGSRCSPQVSPWSTCPASFTTPNKVDEGHGYERISSTDSISSHTSRSSDLPSPSRTTFLLPGAATEPLSEATILPSRYHVPNVWG</sequence>
<name>A0A448X3I1_9PLAT</name>